<dbReference type="FunFam" id="1.10.287.130:FF:000001">
    <property type="entry name" value="Two-component sensor histidine kinase"/>
    <property type="match status" value="1"/>
</dbReference>
<dbReference type="InterPro" id="IPR035965">
    <property type="entry name" value="PAS-like_dom_sf"/>
</dbReference>
<dbReference type="EC" id="2.7.13.3" evidence="2"/>
<protein>
    <recommendedName>
        <fullName evidence="2">histidine kinase</fullName>
        <ecNumber evidence="2">2.7.13.3</ecNumber>
    </recommendedName>
</protein>
<evidence type="ECO:0000313" key="12">
    <source>
        <dbReference type="EMBL" id="EYE88524.1"/>
    </source>
</evidence>
<reference evidence="12 13" key="1">
    <citation type="journal article" date="2014" name="Genome Announc.">
        <title>Draft Genome Sequence of Fervidicella metallireducens Strain AeBT, an Iron-Reducing Thermoanaerobe from the Great Artesian Basin.</title>
        <authorList>
            <person name="Patel B.K."/>
        </authorList>
    </citation>
    <scope>NUCLEOTIDE SEQUENCE [LARGE SCALE GENOMIC DNA]</scope>
    <source>
        <strain evidence="12 13">AeB</strain>
    </source>
</reference>
<evidence type="ECO:0000256" key="3">
    <source>
        <dbReference type="ARBA" id="ARBA00022553"/>
    </source>
</evidence>
<evidence type="ECO:0000256" key="6">
    <source>
        <dbReference type="ARBA" id="ARBA00022777"/>
    </source>
</evidence>
<dbReference type="Gene3D" id="1.10.287.130">
    <property type="match status" value="1"/>
</dbReference>
<dbReference type="InterPro" id="IPR003661">
    <property type="entry name" value="HisK_dim/P_dom"/>
</dbReference>
<evidence type="ECO:0000256" key="5">
    <source>
        <dbReference type="ARBA" id="ARBA00022741"/>
    </source>
</evidence>
<name>A0A017RVW2_9CLOT</name>
<dbReference type="GO" id="GO:0009927">
    <property type="term" value="F:histidine phosphotransfer kinase activity"/>
    <property type="evidence" value="ECO:0007669"/>
    <property type="project" value="TreeGrafter"/>
</dbReference>
<dbReference type="InterPro" id="IPR004358">
    <property type="entry name" value="Sig_transdc_His_kin-like_C"/>
</dbReference>
<dbReference type="Pfam" id="PF13426">
    <property type="entry name" value="PAS_9"/>
    <property type="match status" value="3"/>
</dbReference>
<dbReference type="Proteomes" id="UP000019681">
    <property type="component" value="Unassembled WGS sequence"/>
</dbReference>
<dbReference type="InterPro" id="IPR036097">
    <property type="entry name" value="HisK_dim/P_sf"/>
</dbReference>
<feature type="domain" description="PAS" evidence="10">
    <location>
        <begin position="265"/>
        <end position="329"/>
    </location>
</feature>
<dbReference type="PROSITE" id="PS50109">
    <property type="entry name" value="HIS_KIN"/>
    <property type="match status" value="1"/>
</dbReference>
<dbReference type="STRING" id="1403537.Q428_07550"/>
<dbReference type="Pfam" id="PF02518">
    <property type="entry name" value="HATPase_c"/>
    <property type="match status" value="1"/>
</dbReference>
<evidence type="ECO:0000256" key="7">
    <source>
        <dbReference type="ARBA" id="ARBA00022840"/>
    </source>
</evidence>
<dbReference type="Gene3D" id="3.30.565.10">
    <property type="entry name" value="Histidine kinase-like ATPase, C-terminal domain"/>
    <property type="match status" value="1"/>
</dbReference>
<gene>
    <name evidence="12" type="ORF">Q428_07550</name>
</gene>
<dbReference type="PRINTS" id="PR00344">
    <property type="entry name" value="BCTRLSENSOR"/>
</dbReference>
<dbReference type="Pfam" id="PF00512">
    <property type="entry name" value="HisKA"/>
    <property type="match status" value="1"/>
</dbReference>
<dbReference type="InterPro" id="IPR005467">
    <property type="entry name" value="His_kinase_dom"/>
</dbReference>
<dbReference type="SMART" id="SM00086">
    <property type="entry name" value="PAC"/>
    <property type="match status" value="4"/>
</dbReference>
<evidence type="ECO:0000259" key="10">
    <source>
        <dbReference type="PROSITE" id="PS50112"/>
    </source>
</evidence>
<dbReference type="SUPFAM" id="SSF55874">
    <property type="entry name" value="ATPase domain of HSP90 chaperone/DNA topoisomerase II/histidine kinase"/>
    <property type="match status" value="1"/>
</dbReference>
<dbReference type="PROSITE" id="PS50113">
    <property type="entry name" value="PAC"/>
    <property type="match status" value="3"/>
</dbReference>
<dbReference type="RefSeq" id="WP_051515037.1">
    <property type="nucleotide sequence ID" value="NZ_AZQP01000019.1"/>
</dbReference>
<dbReference type="GO" id="GO:0005524">
    <property type="term" value="F:ATP binding"/>
    <property type="evidence" value="ECO:0007669"/>
    <property type="project" value="UniProtKB-KW"/>
</dbReference>
<dbReference type="FunFam" id="3.30.565.10:FF:000037">
    <property type="entry name" value="Hybrid sensor histidine kinase/response regulator"/>
    <property type="match status" value="1"/>
</dbReference>
<dbReference type="EMBL" id="AZQP01000019">
    <property type="protein sequence ID" value="EYE88524.1"/>
    <property type="molecule type" value="Genomic_DNA"/>
</dbReference>
<evidence type="ECO:0000256" key="4">
    <source>
        <dbReference type="ARBA" id="ARBA00022679"/>
    </source>
</evidence>
<dbReference type="SMART" id="SM00388">
    <property type="entry name" value="HisKA"/>
    <property type="match status" value="1"/>
</dbReference>
<dbReference type="NCBIfam" id="TIGR00229">
    <property type="entry name" value="sensory_box"/>
    <property type="match status" value="4"/>
</dbReference>
<dbReference type="PANTHER" id="PTHR43047:SF72">
    <property type="entry name" value="OSMOSENSING HISTIDINE PROTEIN KINASE SLN1"/>
    <property type="match status" value="1"/>
</dbReference>
<dbReference type="SMART" id="SM00387">
    <property type="entry name" value="HATPase_c"/>
    <property type="match status" value="1"/>
</dbReference>
<dbReference type="Pfam" id="PF08447">
    <property type="entry name" value="PAS_3"/>
    <property type="match status" value="1"/>
</dbReference>
<dbReference type="InterPro" id="IPR036890">
    <property type="entry name" value="HATPase_C_sf"/>
</dbReference>
<dbReference type="PANTHER" id="PTHR43047">
    <property type="entry name" value="TWO-COMPONENT HISTIDINE PROTEIN KINASE"/>
    <property type="match status" value="1"/>
</dbReference>
<feature type="domain" description="PAS" evidence="10">
    <location>
        <begin position="27"/>
        <end position="68"/>
    </location>
</feature>
<keyword evidence="13" id="KW-1185">Reference proteome</keyword>
<dbReference type="InterPro" id="IPR013655">
    <property type="entry name" value="PAS_fold_3"/>
</dbReference>
<dbReference type="SMART" id="SM00091">
    <property type="entry name" value="PAS"/>
    <property type="match status" value="4"/>
</dbReference>
<feature type="domain" description="PAC" evidence="11">
    <location>
        <begin position="466"/>
        <end position="517"/>
    </location>
</feature>
<keyword evidence="5" id="KW-0547">Nucleotide-binding</keyword>
<feature type="domain" description="PAC" evidence="11">
    <location>
        <begin position="88"/>
        <end position="138"/>
    </location>
</feature>
<evidence type="ECO:0000313" key="13">
    <source>
        <dbReference type="Proteomes" id="UP000019681"/>
    </source>
</evidence>
<keyword evidence="4" id="KW-0808">Transferase</keyword>
<feature type="domain" description="PAS" evidence="10">
    <location>
        <begin position="139"/>
        <end position="209"/>
    </location>
</feature>
<dbReference type="GO" id="GO:0000155">
    <property type="term" value="F:phosphorelay sensor kinase activity"/>
    <property type="evidence" value="ECO:0007669"/>
    <property type="project" value="InterPro"/>
</dbReference>
<dbReference type="CDD" id="cd00082">
    <property type="entry name" value="HisKA"/>
    <property type="match status" value="1"/>
</dbReference>
<dbReference type="OrthoDB" id="9813394at2"/>
<dbReference type="CDD" id="cd00130">
    <property type="entry name" value="PAS"/>
    <property type="match status" value="4"/>
</dbReference>
<dbReference type="SUPFAM" id="SSF47384">
    <property type="entry name" value="Homodimeric domain of signal transducing histidine kinase"/>
    <property type="match status" value="1"/>
</dbReference>
<evidence type="ECO:0000256" key="1">
    <source>
        <dbReference type="ARBA" id="ARBA00000085"/>
    </source>
</evidence>
<dbReference type="InterPro" id="IPR000014">
    <property type="entry name" value="PAS"/>
</dbReference>
<evidence type="ECO:0000256" key="8">
    <source>
        <dbReference type="ARBA" id="ARBA00023012"/>
    </source>
</evidence>
<sequence length="795" mass="92006">MITEIDKGKIYFFRESLLKDASEGICIYTVKETGSDVEIILWNRKMIEITGYDIQEINNKGIYNTILPIKEGTCDVNSALKILQRKITSFECAIVRKDGREREFAITSFVMEDDERLYILTLVKDVTEQKEIKLQLKESEMRYKKLFELYPDATFVHDGEKIVFSSPAGARLLGAKNPEELIGRDLKSLVHKDYINKVENRIKEICNNEKRMQPPLEEKFIRLDGTLVDVEVVSSIFPFKGRNLVQVVAKDITTKKEMEKVLIEREMKLREITENTLDIIAIIDENGIFKYATPSHERILGYKVEEMIGKSLYEDMHPDDVNITKEYIQMIKCGHKIKMFEFRYRDKNGNYLWLEVIGKLIKENNQNPSCIILSARNVTKRKEAEIALAESEEKYRNLVELLPDAVYITQENIIIFANKSAAKIFGYENPNEVINKNIREIIISHPRYEKAYLKKRKLLAIEGFMPLTEEKFIRCKDNTPIDVDTTAIRYKYGGKDVILSVSRDVTERKRVQSLQRKMEQKNKLLKQTKEYDKLRTEFFANISHELRTPLNVILAAIQMMKLNTNKNMLSSEDDKTNKYIKIMNQNCYRLIRLINNLIDITKIDAGYLKANMINCNIVKVIEDITLSVVDFAKHKGIDLIFDTEIEEEVIACDPDKIERIILNLISNAIKFTPKGGKIFVNINKKEEHVIVNVRDTGIGIPQDKIKTIFDRFIQVDKSLSRNHEGSGIGLALVKSFVQMHDGRVSVQSKYGQGSQFTIKIPIKLALYDSEINMAEYNSQANIERTHIEFSDIYTD</sequence>
<keyword evidence="3" id="KW-0597">Phosphoprotein</keyword>
<keyword evidence="8" id="KW-0902">Two-component regulatory system</keyword>
<feature type="domain" description="Histidine kinase" evidence="9">
    <location>
        <begin position="541"/>
        <end position="764"/>
    </location>
</feature>
<evidence type="ECO:0000259" key="11">
    <source>
        <dbReference type="PROSITE" id="PS50113"/>
    </source>
</evidence>
<dbReference type="CDD" id="cd16922">
    <property type="entry name" value="HATPase_EvgS-ArcB-TorS-like"/>
    <property type="match status" value="1"/>
</dbReference>
<evidence type="ECO:0000256" key="2">
    <source>
        <dbReference type="ARBA" id="ARBA00012438"/>
    </source>
</evidence>
<dbReference type="PROSITE" id="PS50112">
    <property type="entry name" value="PAS"/>
    <property type="match status" value="3"/>
</dbReference>
<comment type="catalytic activity">
    <reaction evidence="1">
        <text>ATP + protein L-histidine = ADP + protein N-phospho-L-histidine.</text>
        <dbReference type="EC" id="2.7.13.3"/>
    </reaction>
</comment>
<dbReference type="AlphaFoldDB" id="A0A017RVW2"/>
<proteinExistence type="predicted"/>
<evidence type="ECO:0000259" key="9">
    <source>
        <dbReference type="PROSITE" id="PS50109"/>
    </source>
</evidence>
<comment type="caution">
    <text evidence="12">The sequence shown here is derived from an EMBL/GenBank/DDBJ whole genome shotgun (WGS) entry which is preliminary data.</text>
</comment>
<dbReference type="SUPFAM" id="SSF55785">
    <property type="entry name" value="PYP-like sensor domain (PAS domain)"/>
    <property type="match status" value="4"/>
</dbReference>
<accession>A0A017RVW2</accession>
<feature type="domain" description="PAC" evidence="11">
    <location>
        <begin position="338"/>
        <end position="390"/>
    </location>
</feature>
<dbReference type="GO" id="GO:0005886">
    <property type="term" value="C:plasma membrane"/>
    <property type="evidence" value="ECO:0007669"/>
    <property type="project" value="TreeGrafter"/>
</dbReference>
<keyword evidence="6" id="KW-0418">Kinase</keyword>
<dbReference type="InterPro" id="IPR003594">
    <property type="entry name" value="HATPase_dom"/>
</dbReference>
<keyword evidence="7" id="KW-0067">ATP-binding</keyword>
<dbReference type="InterPro" id="IPR000700">
    <property type="entry name" value="PAS-assoc_C"/>
</dbReference>
<organism evidence="12 13">
    <name type="scientific">Fervidicella metallireducens AeB</name>
    <dbReference type="NCBI Taxonomy" id="1403537"/>
    <lineage>
        <taxon>Bacteria</taxon>
        <taxon>Bacillati</taxon>
        <taxon>Bacillota</taxon>
        <taxon>Clostridia</taxon>
        <taxon>Eubacteriales</taxon>
        <taxon>Clostridiaceae</taxon>
        <taxon>Fervidicella</taxon>
    </lineage>
</organism>
<dbReference type="InterPro" id="IPR001610">
    <property type="entry name" value="PAC"/>
</dbReference>
<dbReference type="Gene3D" id="3.30.450.20">
    <property type="entry name" value="PAS domain"/>
    <property type="match status" value="4"/>
</dbReference>